<dbReference type="Proteomes" id="UP000217154">
    <property type="component" value="Chromosome"/>
</dbReference>
<evidence type="ECO:0000313" key="2">
    <source>
        <dbReference type="Proteomes" id="UP000217154"/>
    </source>
</evidence>
<accession>A0A250DQN3</accession>
<dbReference type="EMBL" id="CP023284">
    <property type="protein sequence ID" value="ATA56562.1"/>
    <property type="molecule type" value="Genomic_DNA"/>
</dbReference>
<sequence>MPAATTASAFFDSLAAQGARGFRFLSGFSFMVSPTTVDQVDGFVKTIDATYSYEKKPQATSNADLLNQLNEAGARGFQWAGEWIVGGETFYFYRKSSADTATYSYRVELAPKSKADYLTQANTQGASGFFNRTAEFGTGDPAGMVTVYEKSSVGNATFAYEMGDPINDHADYLAQFNERGARGFRFRAELIFAGGNGVLYAKDLSQSTTFNFYSLAPATNTTALIQQANAEGAKKAALLGHLALSTGEQKAYYFTPTDCNASPVCGPTSLFGF</sequence>
<dbReference type="AlphaFoldDB" id="A0A250DQN3"/>
<proteinExistence type="predicted"/>
<protein>
    <submittedName>
        <fullName evidence="1">Uncharacterized protein</fullName>
    </submittedName>
</protein>
<reference evidence="1 2" key="1">
    <citation type="submission" date="2017-09" db="EMBL/GenBank/DDBJ databases">
        <title>The diverse metabolic capabilities of V. boronicumulans make it an excellent choice for continued studies on novel biodegradation.</title>
        <authorList>
            <person name="Sun S."/>
        </authorList>
    </citation>
    <scope>NUCLEOTIDE SEQUENCE [LARGE SCALE GENOMIC DNA]</scope>
    <source>
        <strain evidence="1 2">J1</strain>
    </source>
</reference>
<dbReference type="KEGG" id="vbo:CKY39_27515"/>
<dbReference type="RefSeq" id="WP_082818319.1">
    <property type="nucleotide sequence ID" value="NZ_CP023284.1"/>
</dbReference>
<name>A0A250DQN3_9BURK</name>
<evidence type="ECO:0000313" key="1">
    <source>
        <dbReference type="EMBL" id="ATA56562.1"/>
    </source>
</evidence>
<organism evidence="1 2">
    <name type="scientific">Variovorax boronicumulans</name>
    <dbReference type="NCBI Taxonomy" id="436515"/>
    <lineage>
        <taxon>Bacteria</taxon>
        <taxon>Pseudomonadati</taxon>
        <taxon>Pseudomonadota</taxon>
        <taxon>Betaproteobacteria</taxon>
        <taxon>Burkholderiales</taxon>
        <taxon>Comamonadaceae</taxon>
        <taxon>Variovorax</taxon>
    </lineage>
</organism>
<gene>
    <name evidence="1" type="ORF">CKY39_27515</name>
</gene>